<keyword evidence="2" id="KW-0238">DNA-binding</keyword>
<reference evidence="4 5" key="1">
    <citation type="submission" date="2019-03" db="EMBL/GenBank/DDBJ databases">
        <title>Genomics of glacier-inhabiting Cryobacterium strains.</title>
        <authorList>
            <person name="Liu Q."/>
            <person name="Xin Y.-H."/>
        </authorList>
    </citation>
    <scope>NUCLEOTIDE SEQUENCE [LARGE SCALE GENOMIC DNA]</scope>
    <source>
        <strain evidence="4 5">CGMCC 1.4292</strain>
    </source>
</reference>
<protein>
    <submittedName>
        <fullName evidence="4">TetR family transcriptional regulator</fullName>
    </submittedName>
</protein>
<keyword evidence="1" id="KW-0805">Transcription regulation</keyword>
<dbReference type="Gene3D" id="1.10.357.10">
    <property type="entry name" value="Tetracycline Repressor, domain 2"/>
    <property type="match status" value="1"/>
</dbReference>
<evidence type="ECO:0000313" key="5">
    <source>
        <dbReference type="Proteomes" id="UP000298218"/>
    </source>
</evidence>
<proteinExistence type="predicted"/>
<dbReference type="GO" id="GO:0003700">
    <property type="term" value="F:DNA-binding transcription factor activity"/>
    <property type="evidence" value="ECO:0007669"/>
    <property type="project" value="TreeGrafter"/>
</dbReference>
<keyword evidence="3" id="KW-0804">Transcription</keyword>
<dbReference type="InterPro" id="IPR023772">
    <property type="entry name" value="DNA-bd_HTH_TetR-type_CS"/>
</dbReference>
<dbReference type="RefSeq" id="WP_134174202.1">
    <property type="nucleotide sequence ID" value="NZ_SODI01000001.1"/>
</dbReference>
<dbReference type="GO" id="GO:0000976">
    <property type="term" value="F:transcription cis-regulatory region binding"/>
    <property type="evidence" value="ECO:0007669"/>
    <property type="project" value="TreeGrafter"/>
</dbReference>
<evidence type="ECO:0000313" key="4">
    <source>
        <dbReference type="EMBL" id="TFD78531.1"/>
    </source>
</evidence>
<comment type="caution">
    <text evidence="4">The sequence shown here is derived from an EMBL/GenBank/DDBJ whole genome shotgun (WGS) entry which is preliminary data.</text>
</comment>
<dbReference type="Pfam" id="PF00440">
    <property type="entry name" value="TetR_N"/>
    <property type="match status" value="1"/>
</dbReference>
<dbReference type="InterPro" id="IPR050109">
    <property type="entry name" value="HTH-type_TetR-like_transc_reg"/>
</dbReference>
<evidence type="ECO:0000256" key="3">
    <source>
        <dbReference type="ARBA" id="ARBA00023163"/>
    </source>
</evidence>
<dbReference type="PANTHER" id="PTHR30055:SF238">
    <property type="entry name" value="MYCOFACTOCIN BIOSYNTHESIS TRANSCRIPTIONAL REGULATOR MFTR-RELATED"/>
    <property type="match status" value="1"/>
</dbReference>
<keyword evidence="5" id="KW-1185">Reference proteome</keyword>
<dbReference type="InterPro" id="IPR009057">
    <property type="entry name" value="Homeodomain-like_sf"/>
</dbReference>
<evidence type="ECO:0000256" key="2">
    <source>
        <dbReference type="ARBA" id="ARBA00023125"/>
    </source>
</evidence>
<sequence>MTATPREEKHQATRQRLERNAVSLVLEHGFDRVTVDMICEASGISQRTFFNYFKTKEAAVVGAEPPKIDEGKARAFIAADGPDLLAEVLELVAACSMTGGSDEKLLTDRLRLFETDPRLLLKQMDRMNRITADVGDLIYLRRRREAGPDGDEAELRDQADLLTHAILGVLRYTAMRWIRNEGKDQAETLASTSQLLRRTLRTL</sequence>
<evidence type="ECO:0000256" key="1">
    <source>
        <dbReference type="ARBA" id="ARBA00023015"/>
    </source>
</evidence>
<dbReference type="OrthoDB" id="8688418at2"/>
<dbReference type="PROSITE" id="PS01081">
    <property type="entry name" value="HTH_TETR_1"/>
    <property type="match status" value="1"/>
</dbReference>
<accession>A0A4Y8KN33</accession>
<name>A0A4Y8KN33_9MICO</name>
<dbReference type="PANTHER" id="PTHR30055">
    <property type="entry name" value="HTH-TYPE TRANSCRIPTIONAL REGULATOR RUTR"/>
    <property type="match status" value="1"/>
</dbReference>
<dbReference type="PROSITE" id="PS50977">
    <property type="entry name" value="HTH_TETR_2"/>
    <property type="match status" value="1"/>
</dbReference>
<dbReference type="SUPFAM" id="SSF46689">
    <property type="entry name" value="Homeodomain-like"/>
    <property type="match status" value="1"/>
</dbReference>
<dbReference type="EMBL" id="SOHQ01000028">
    <property type="protein sequence ID" value="TFD78531.1"/>
    <property type="molecule type" value="Genomic_DNA"/>
</dbReference>
<gene>
    <name evidence="4" type="ORF">E3T53_10105</name>
</gene>
<dbReference type="AlphaFoldDB" id="A0A4Y8KN33"/>
<organism evidence="4 5">
    <name type="scientific">Cryobacterium psychrophilum</name>
    <dbReference type="NCBI Taxonomy" id="41988"/>
    <lineage>
        <taxon>Bacteria</taxon>
        <taxon>Bacillati</taxon>
        <taxon>Actinomycetota</taxon>
        <taxon>Actinomycetes</taxon>
        <taxon>Micrococcales</taxon>
        <taxon>Microbacteriaceae</taxon>
        <taxon>Cryobacterium</taxon>
    </lineage>
</organism>
<dbReference type="Proteomes" id="UP000298218">
    <property type="component" value="Unassembled WGS sequence"/>
</dbReference>
<dbReference type="InterPro" id="IPR001647">
    <property type="entry name" value="HTH_TetR"/>
</dbReference>